<evidence type="ECO:0000259" key="1">
    <source>
        <dbReference type="Pfam" id="PF13460"/>
    </source>
</evidence>
<dbReference type="EMBL" id="JADXDR010000248">
    <property type="protein sequence ID" value="KAI7835558.1"/>
    <property type="molecule type" value="Genomic_DNA"/>
</dbReference>
<sequence>MSDGMKAVVLGGTGAVGREVVGQLLCSPRWSSVAAVGRRAVEVPSEYKHKEGFDASKLQNVVVDMDKLETEGRAAFEGADSVFCCLGTTRPTAGSAEAFRKVDLHYVEAAARAAAACKVPHFGLVSAQGANAGVWSSDWKLFHGLLYMKTKGQMPCHGLLYMKTKGQAEEAVKAQRFPYASILRPGLLERGELARGMEKAVARLMSSVKVSQVAHCMIADAERWHAEQKATASGGAGGEPEVKLFDMKQIQGYA</sequence>
<name>A0AAD5DFV6_9CHLO</name>
<feature type="domain" description="NAD(P)-binding" evidence="1">
    <location>
        <begin position="11"/>
        <end position="219"/>
    </location>
</feature>
<dbReference type="InterPro" id="IPR016040">
    <property type="entry name" value="NAD(P)-bd_dom"/>
</dbReference>
<evidence type="ECO:0000313" key="3">
    <source>
        <dbReference type="Proteomes" id="UP001205105"/>
    </source>
</evidence>
<proteinExistence type="predicted"/>
<protein>
    <recommendedName>
        <fullName evidence="1">NAD(P)-binding domain-containing protein</fullName>
    </recommendedName>
</protein>
<gene>
    <name evidence="2" type="ORF">COHA_010537</name>
</gene>
<dbReference type="Pfam" id="PF13460">
    <property type="entry name" value="NAD_binding_10"/>
    <property type="match status" value="1"/>
</dbReference>
<dbReference type="SUPFAM" id="SSF51735">
    <property type="entry name" value="NAD(P)-binding Rossmann-fold domains"/>
    <property type="match status" value="1"/>
</dbReference>
<dbReference type="InterPro" id="IPR036291">
    <property type="entry name" value="NAD(P)-bd_dom_sf"/>
</dbReference>
<dbReference type="PANTHER" id="PTHR14097">
    <property type="entry name" value="OXIDOREDUCTASE HTATIP2"/>
    <property type="match status" value="1"/>
</dbReference>
<dbReference type="Proteomes" id="UP001205105">
    <property type="component" value="Unassembled WGS sequence"/>
</dbReference>
<comment type="caution">
    <text evidence="2">The sequence shown here is derived from an EMBL/GenBank/DDBJ whole genome shotgun (WGS) entry which is preliminary data.</text>
</comment>
<dbReference type="PANTHER" id="PTHR14097:SF7">
    <property type="entry name" value="OXIDOREDUCTASE HTATIP2"/>
    <property type="match status" value="1"/>
</dbReference>
<evidence type="ECO:0000313" key="2">
    <source>
        <dbReference type="EMBL" id="KAI7835558.1"/>
    </source>
</evidence>
<accession>A0AAD5DFV6</accession>
<keyword evidence="3" id="KW-1185">Reference proteome</keyword>
<dbReference type="AlphaFoldDB" id="A0AAD5DFV6"/>
<organism evidence="2 3">
    <name type="scientific">Chlorella ohadii</name>
    <dbReference type="NCBI Taxonomy" id="2649997"/>
    <lineage>
        <taxon>Eukaryota</taxon>
        <taxon>Viridiplantae</taxon>
        <taxon>Chlorophyta</taxon>
        <taxon>core chlorophytes</taxon>
        <taxon>Trebouxiophyceae</taxon>
        <taxon>Chlorellales</taxon>
        <taxon>Chlorellaceae</taxon>
        <taxon>Chlorella clade</taxon>
        <taxon>Chlorella</taxon>
    </lineage>
</organism>
<dbReference type="Gene3D" id="3.40.50.720">
    <property type="entry name" value="NAD(P)-binding Rossmann-like Domain"/>
    <property type="match status" value="1"/>
</dbReference>
<dbReference type="GO" id="GO:0051170">
    <property type="term" value="P:import into nucleus"/>
    <property type="evidence" value="ECO:0007669"/>
    <property type="project" value="TreeGrafter"/>
</dbReference>
<dbReference type="GO" id="GO:0005737">
    <property type="term" value="C:cytoplasm"/>
    <property type="evidence" value="ECO:0007669"/>
    <property type="project" value="TreeGrafter"/>
</dbReference>
<reference evidence="2" key="1">
    <citation type="submission" date="2020-11" db="EMBL/GenBank/DDBJ databases">
        <title>Chlorella ohadii genome sequencing and assembly.</title>
        <authorList>
            <person name="Murik O."/>
            <person name="Treves H."/>
            <person name="Kedem I."/>
            <person name="Shotland Y."/>
            <person name="Kaplan A."/>
        </authorList>
    </citation>
    <scope>NUCLEOTIDE SEQUENCE</scope>
    <source>
        <strain evidence="2">1</strain>
    </source>
</reference>